<protein>
    <submittedName>
        <fullName evidence="1">Uncharacterized protein</fullName>
    </submittedName>
</protein>
<evidence type="ECO:0000313" key="2">
    <source>
        <dbReference type="Proteomes" id="UP000177053"/>
    </source>
</evidence>
<reference evidence="1 2" key="1">
    <citation type="journal article" date="2016" name="Nat. Commun.">
        <title>Thousands of microbial genomes shed light on interconnected biogeochemical processes in an aquifer system.</title>
        <authorList>
            <person name="Anantharaman K."/>
            <person name="Brown C.T."/>
            <person name="Hug L.A."/>
            <person name="Sharon I."/>
            <person name="Castelle C.J."/>
            <person name="Probst A.J."/>
            <person name="Thomas B.C."/>
            <person name="Singh A."/>
            <person name="Wilkins M.J."/>
            <person name="Karaoz U."/>
            <person name="Brodie E.L."/>
            <person name="Williams K.H."/>
            <person name="Hubbard S.S."/>
            <person name="Banfield J.F."/>
        </authorList>
    </citation>
    <scope>NUCLEOTIDE SEQUENCE [LARGE SCALE GENOMIC DNA]</scope>
</reference>
<proteinExistence type="predicted"/>
<organism evidence="1 2">
    <name type="scientific">Candidatus Woesebacteria bacterium RBG_16_34_12</name>
    <dbReference type="NCBI Taxonomy" id="1802480"/>
    <lineage>
        <taxon>Bacteria</taxon>
        <taxon>Candidatus Woeseibacteriota</taxon>
    </lineage>
</organism>
<dbReference type="Proteomes" id="UP000177053">
    <property type="component" value="Unassembled WGS sequence"/>
</dbReference>
<comment type="caution">
    <text evidence="1">The sequence shown here is derived from an EMBL/GenBank/DDBJ whole genome shotgun (WGS) entry which is preliminary data.</text>
</comment>
<name>A0A1F7X7D2_9BACT</name>
<gene>
    <name evidence="1" type="ORF">A2Z22_03765</name>
</gene>
<dbReference type="AlphaFoldDB" id="A0A1F7X7D2"/>
<sequence>MHDQDIQGQIEDYGKWTEASGPHSKLGKFYRRQIQQLEQVIAYYNQFRSYGEFEPKTVTEPEWSQELETLPAVHDELKKGAEIHAFKSGGGLRVVSVSKGKKEIGYGESPFIEDALVLANRDIQAGGKPYGEVYGKEYPHFLTGSGEPSSNLDEWILCGNTFDISQAGNNVTIQLHGSQQTEFPQELVDQVIATGTPATWSSNRGFTYSIRRYTFANNEHGLSGSVLAEPEGTKLNPWLYKITKTGLGLTIDAAVKAAFCASPVEVIESSEQS</sequence>
<dbReference type="EMBL" id="MGFS01000027">
    <property type="protein sequence ID" value="OGM10957.1"/>
    <property type="molecule type" value="Genomic_DNA"/>
</dbReference>
<evidence type="ECO:0000313" key="1">
    <source>
        <dbReference type="EMBL" id="OGM10957.1"/>
    </source>
</evidence>
<accession>A0A1F7X7D2</accession>